<sequence>MRVSGHDSSRTPPQKPATATLTRGFASKPGWAGYCFEALMPASNHHHCHLSHPEQRTKRRTPFLSLPTPRDLASRDI</sequence>
<reference evidence="2" key="1">
    <citation type="journal article" date="2021" name="Mol. Plant Microbe Interact.">
        <title>Complete Genome Sequence of the Plant-Pathogenic Fungus Colletotrichum lupini.</title>
        <authorList>
            <person name="Baroncelli R."/>
            <person name="Pensec F."/>
            <person name="Da Lio D."/>
            <person name="Boufleur T."/>
            <person name="Vicente I."/>
            <person name="Sarrocco S."/>
            <person name="Picot A."/>
            <person name="Baraldi E."/>
            <person name="Sukno S."/>
            <person name="Thon M."/>
            <person name="Le Floch G."/>
        </authorList>
    </citation>
    <scope>NUCLEOTIDE SEQUENCE</scope>
    <source>
        <strain evidence="2">IMI 504893</strain>
    </source>
</reference>
<feature type="region of interest" description="Disordered" evidence="1">
    <location>
        <begin position="1"/>
        <end position="23"/>
    </location>
</feature>
<dbReference type="GeneID" id="73335208"/>
<dbReference type="AlphaFoldDB" id="A0A9Q8SC67"/>
<dbReference type="EMBL" id="CP019471">
    <property type="protein sequence ID" value="UQC74505.1"/>
    <property type="molecule type" value="Genomic_DNA"/>
</dbReference>
<dbReference type="RefSeq" id="XP_049136155.1">
    <property type="nucleotide sequence ID" value="XM_049280198.1"/>
</dbReference>
<name>A0A9Q8SC67_9PEZI</name>
<evidence type="ECO:0000313" key="3">
    <source>
        <dbReference type="Proteomes" id="UP000830671"/>
    </source>
</evidence>
<keyword evidence="3" id="KW-1185">Reference proteome</keyword>
<proteinExistence type="predicted"/>
<organism evidence="2 3">
    <name type="scientific">Colletotrichum lupini</name>
    <dbReference type="NCBI Taxonomy" id="145971"/>
    <lineage>
        <taxon>Eukaryota</taxon>
        <taxon>Fungi</taxon>
        <taxon>Dikarya</taxon>
        <taxon>Ascomycota</taxon>
        <taxon>Pezizomycotina</taxon>
        <taxon>Sordariomycetes</taxon>
        <taxon>Hypocreomycetidae</taxon>
        <taxon>Glomerellales</taxon>
        <taxon>Glomerellaceae</taxon>
        <taxon>Colletotrichum</taxon>
        <taxon>Colletotrichum acutatum species complex</taxon>
    </lineage>
</organism>
<evidence type="ECO:0000256" key="1">
    <source>
        <dbReference type="SAM" id="MobiDB-lite"/>
    </source>
</evidence>
<dbReference type="Proteomes" id="UP000830671">
    <property type="component" value="Chromosome 1"/>
</dbReference>
<accession>A0A9Q8SC67</accession>
<evidence type="ECO:0000313" key="2">
    <source>
        <dbReference type="EMBL" id="UQC74505.1"/>
    </source>
</evidence>
<dbReference type="KEGG" id="clup:CLUP02_01156"/>
<protein>
    <submittedName>
        <fullName evidence="2">Uncharacterized protein</fullName>
    </submittedName>
</protein>
<gene>
    <name evidence="2" type="ORF">CLUP02_01156</name>
</gene>
<feature type="region of interest" description="Disordered" evidence="1">
    <location>
        <begin position="46"/>
        <end position="77"/>
    </location>
</feature>